<dbReference type="PANTHER" id="PTHR11659">
    <property type="entry name" value="GLUTAMYL-TRNA GLN AMIDOTRANSFERASE SUBUNIT B MITOCHONDRIAL AND PROKARYOTIC PET112-RELATED"/>
    <property type="match status" value="1"/>
</dbReference>
<keyword evidence="4 11" id="KW-0436">Ligase</keyword>
<sequence>MNTIEGKDCKWEMVIGLEVHAQVSSNAKLFSSSSTEFGAGPNSQVTLVDAAMPGTMPVLNYYCIEQAIRSGLALSGEINLKSFFDRKNYFYPDLPQGYQITQFYEPIVKNGKIFLTESNKEIRIARIHLEQDAGKSIHEDKTYIDLNRAGVALMEIVSEPDIRSPKEAAEYIKKLRLILRYAGTCDGDMEKGSLRCDANVSVRPIGSEEFGTRCEIKNLNSIRYVMQAIEYEAYRQIKVLESGGNVNQDTMLFDTSLGETKVMRSKENALDYRYFPEPDLLPVTITQKTIDSIMLTLPEFPDDKKKRYIEELGISKYDAEVITSDKEVADYFEELIKKHNPKTAVTWLTVELFGRLNKSGLSIMQSPVKASDLSDLLDFVIDNTISSKIAKHVFDLMFESGKSAASIIEEQGLKQIADEDVITSIVSSILKSHKDKVLEYKNGKERLFGFFVGEIMKETKGKANPELVNLILRKKL</sequence>
<evidence type="ECO:0000256" key="10">
    <source>
        <dbReference type="ARBA" id="ARBA00047913"/>
    </source>
</evidence>
<dbReference type="PROSITE" id="PS01234">
    <property type="entry name" value="GATB"/>
    <property type="match status" value="1"/>
</dbReference>
<evidence type="ECO:0000256" key="7">
    <source>
        <dbReference type="ARBA" id="ARBA00022917"/>
    </source>
</evidence>
<reference evidence="13 14" key="1">
    <citation type="journal article" date="2021" name="Microb. Ecol.">
        <title>Candidatus Mesenet longicola: Novel Endosymbionts of Brontispa longissima that Induce Cytoplasmic Incompatibility.</title>
        <authorList>
            <person name="Takano S."/>
            <person name="Gotoh Y."/>
            <person name="Hayashi T."/>
        </authorList>
    </citation>
    <scope>NUCLEOTIDE SEQUENCE [LARGE SCALE GENOMIC DNA]</scope>
    <source>
        <strain evidence="13">L5</strain>
    </source>
</reference>
<dbReference type="NCBIfam" id="TIGR00133">
    <property type="entry name" value="gatB"/>
    <property type="match status" value="1"/>
</dbReference>
<accession>A0A8J3HPA9</accession>
<dbReference type="InterPro" id="IPR017958">
    <property type="entry name" value="Gln-tRNA_amidoTrfase_suB_CS"/>
</dbReference>
<dbReference type="Gene3D" id="1.10.10.410">
    <property type="match status" value="1"/>
</dbReference>
<dbReference type="InterPro" id="IPR003789">
    <property type="entry name" value="Asn/Gln_tRNA_amidoTrase-B-like"/>
</dbReference>
<evidence type="ECO:0000256" key="1">
    <source>
        <dbReference type="ARBA" id="ARBA00005306"/>
    </source>
</evidence>
<comment type="catalytic activity">
    <reaction evidence="9 11">
        <text>L-aspartyl-tRNA(Asn) + L-glutamine + ATP + H2O = L-asparaginyl-tRNA(Asn) + L-glutamate + ADP + phosphate + 2 H(+)</text>
        <dbReference type="Rhea" id="RHEA:14513"/>
        <dbReference type="Rhea" id="RHEA-COMP:9674"/>
        <dbReference type="Rhea" id="RHEA-COMP:9677"/>
        <dbReference type="ChEBI" id="CHEBI:15377"/>
        <dbReference type="ChEBI" id="CHEBI:15378"/>
        <dbReference type="ChEBI" id="CHEBI:29985"/>
        <dbReference type="ChEBI" id="CHEBI:30616"/>
        <dbReference type="ChEBI" id="CHEBI:43474"/>
        <dbReference type="ChEBI" id="CHEBI:58359"/>
        <dbReference type="ChEBI" id="CHEBI:78515"/>
        <dbReference type="ChEBI" id="CHEBI:78516"/>
        <dbReference type="ChEBI" id="CHEBI:456216"/>
    </reaction>
</comment>
<feature type="domain" description="Asn/Gln amidotransferase" evidence="12">
    <location>
        <begin position="330"/>
        <end position="476"/>
    </location>
</feature>
<dbReference type="FunFam" id="1.10.10.410:FF:000001">
    <property type="entry name" value="Aspartyl/glutamyl-tRNA(Asn/Gln) amidotransferase subunit B"/>
    <property type="match status" value="1"/>
</dbReference>
<comment type="subunit">
    <text evidence="2 11">Heterotrimer of A, B and C subunits.</text>
</comment>
<evidence type="ECO:0000256" key="9">
    <source>
        <dbReference type="ARBA" id="ARBA00047380"/>
    </source>
</evidence>
<dbReference type="HAMAP" id="MF_00121">
    <property type="entry name" value="GatB"/>
    <property type="match status" value="1"/>
</dbReference>
<dbReference type="GO" id="GO:0005524">
    <property type="term" value="F:ATP binding"/>
    <property type="evidence" value="ECO:0007669"/>
    <property type="project" value="UniProtKB-KW"/>
</dbReference>
<dbReference type="InterPro" id="IPR014746">
    <property type="entry name" value="Gln_synth/guanido_kin_cat_dom"/>
</dbReference>
<dbReference type="Pfam" id="PF02637">
    <property type="entry name" value="GatB_Yqey"/>
    <property type="match status" value="1"/>
</dbReference>
<dbReference type="Proteomes" id="UP000637906">
    <property type="component" value="Unassembled WGS sequence"/>
</dbReference>
<evidence type="ECO:0000256" key="3">
    <source>
        <dbReference type="ARBA" id="ARBA00016923"/>
    </source>
</evidence>
<evidence type="ECO:0000256" key="6">
    <source>
        <dbReference type="ARBA" id="ARBA00022840"/>
    </source>
</evidence>
<keyword evidence="14" id="KW-1185">Reference proteome</keyword>
<dbReference type="SUPFAM" id="SSF89095">
    <property type="entry name" value="GatB/YqeY motif"/>
    <property type="match status" value="1"/>
</dbReference>
<dbReference type="InterPro" id="IPR023168">
    <property type="entry name" value="GatB_Yqey_C_2"/>
</dbReference>
<keyword evidence="5 11" id="KW-0547">Nucleotide-binding</keyword>
<dbReference type="SUPFAM" id="SSF55931">
    <property type="entry name" value="Glutamine synthetase/guanido kinase"/>
    <property type="match status" value="1"/>
</dbReference>
<keyword evidence="7 11" id="KW-0648">Protein biosynthesis</keyword>
<protein>
    <recommendedName>
        <fullName evidence="3 11">Aspartyl/glutamyl-tRNA(Asn/Gln) amidotransferase subunit B</fullName>
        <shortName evidence="11">Asp/Glu-ADT subunit B</shortName>
        <ecNumber evidence="11">6.3.5.-</ecNumber>
    </recommendedName>
</protein>
<dbReference type="GO" id="GO:0006412">
    <property type="term" value="P:translation"/>
    <property type="evidence" value="ECO:0007669"/>
    <property type="project" value="UniProtKB-UniRule"/>
</dbReference>
<dbReference type="Pfam" id="PF02934">
    <property type="entry name" value="GatB_N"/>
    <property type="match status" value="1"/>
</dbReference>
<keyword evidence="6 11" id="KW-0067">ATP-binding</keyword>
<evidence type="ECO:0000313" key="13">
    <source>
        <dbReference type="EMBL" id="GHM59203.1"/>
    </source>
</evidence>
<dbReference type="InterPro" id="IPR004413">
    <property type="entry name" value="GatB"/>
</dbReference>
<dbReference type="GO" id="GO:0070681">
    <property type="term" value="P:glutaminyl-tRNAGln biosynthesis via transamidation"/>
    <property type="evidence" value="ECO:0007669"/>
    <property type="project" value="TreeGrafter"/>
</dbReference>
<comment type="caution">
    <text evidence="13">The sequence shown here is derived from an EMBL/GenBank/DDBJ whole genome shotgun (WGS) entry which is preliminary data.</text>
</comment>
<dbReference type="Gene3D" id="1.10.150.380">
    <property type="entry name" value="GatB domain, N-terminal subdomain"/>
    <property type="match status" value="1"/>
</dbReference>
<proteinExistence type="inferred from homology"/>
<organism evidence="13 14">
    <name type="scientific">Candidatus Mesenet longicola</name>
    <dbReference type="NCBI Taxonomy" id="1892558"/>
    <lineage>
        <taxon>Bacteria</taxon>
        <taxon>Pseudomonadati</taxon>
        <taxon>Pseudomonadota</taxon>
        <taxon>Alphaproteobacteria</taxon>
        <taxon>Rickettsiales</taxon>
        <taxon>Anaplasmataceae</taxon>
        <taxon>Candidatus Mesenet</taxon>
    </lineage>
</organism>
<dbReference type="GO" id="GO:0030956">
    <property type="term" value="C:glutamyl-tRNA(Gln) amidotransferase complex"/>
    <property type="evidence" value="ECO:0007669"/>
    <property type="project" value="TreeGrafter"/>
</dbReference>
<dbReference type="InterPro" id="IPR018027">
    <property type="entry name" value="Asn/Gln_amidotransferase"/>
</dbReference>
<dbReference type="InterPro" id="IPR006075">
    <property type="entry name" value="Asn/Gln-tRNA_Trfase_suB/E_cat"/>
</dbReference>
<dbReference type="EC" id="6.3.5.-" evidence="11"/>
<evidence type="ECO:0000256" key="4">
    <source>
        <dbReference type="ARBA" id="ARBA00022598"/>
    </source>
</evidence>
<evidence type="ECO:0000313" key="14">
    <source>
        <dbReference type="Proteomes" id="UP000637906"/>
    </source>
</evidence>
<evidence type="ECO:0000256" key="8">
    <source>
        <dbReference type="ARBA" id="ARBA00024799"/>
    </source>
</evidence>
<dbReference type="SMART" id="SM00845">
    <property type="entry name" value="GatB_Yqey"/>
    <property type="match status" value="1"/>
</dbReference>
<dbReference type="EMBL" id="BNGU01000004">
    <property type="protein sequence ID" value="GHM59203.1"/>
    <property type="molecule type" value="Genomic_DNA"/>
</dbReference>
<evidence type="ECO:0000259" key="12">
    <source>
        <dbReference type="SMART" id="SM00845"/>
    </source>
</evidence>
<dbReference type="PANTHER" id="PTHR11659:SF0">
    <property type="entry name" value="GLUTAMYL-TRNA(GLN) AMIDOTRANSFERASE SUBUNIT B, MITOCHONDRIAL"/>
    <property type="match status" value="1"/>
</dbReference>
<evidence type="ECO:0000256" key="11">
    <source>
        <dbReference type="HAMAP-Rule" id="MF_00121"/>
    </source>
</evidence>
<dbReference type="NCBIfam" id="NF004014">
    <property type="entry name" value="PRK05477.1-4"/>
    <property type="match status" value="1"/>
</dbReference>
<name>A0A8J3HPA9_9RICK</name>
<dbReference type="GO" id="GO:0050567">
    <property type="term" value="F:glutaminyl-tRNA synthase (glutamine-hydrolyzing) activity"/>
    <property type="evidence" value="ECO:0007669"/>
    <property type="project" value="UniProtKB-UniRule"/>
</dbReference>
<dbReference type="InterPro" id="IPR042114">
    <property type="entry name" value="GatB_C_1"/>
</dbReference>
<comment type="catalytic activity">
    <reaction evidence="10 11">
        <text>L-glutamyl-tRNA(Gln) + L-glutamine + ATP + H2O = L-glutaminyl-tRNA(Gln) + L-glutamate + ADP + phosphate + H(+)</text>
        <dbReference type="Rhea" id="RHEA:17521"/>
        <dbReference type="Rhea" id="RHEA-COMP:9681"/>
        <dbReference type="Rhea" id="RHEA-COMP:9684"/>
        <dbReference type="ChEBI" id="CHEBI:15377"/>
        <dbReference type="ChEBI" id="CHEBI:15378"/>
        <dbReference type="ChEBI" id="CHEBI:29985"/>
        <dbReference type="ChEBI" id="CHEBI:30616"/>
        <dbReference type="ChEBI" id="CHEBI:43474"/>
        <dbReference type="ChEBI" id="CHEBI:58359"/>
        <dbReference type="ChEBI" id="CHEBI:78520"/>
        <dbReference type="ChEBI" id="CHEBI:78521"/>
        <dbReference type="ChEBI" id="CHEBI:456216"/>
    </reaction>
</comment>
<comment type="function">
    <text evidence="8 11">Allows the formation of correctly charged Asn-tRNA(Asn) or Gln-tRNA(Gln) through the transamidation of misacylated Asp-tRNA(Asn) or Glu-tRNA(Gln) in organisms which lack either or both of asparaginyl-tRNA or glutaminyl-tRNA synthetases. The reaction takes place in the presence of glutamine and ATP through an activated phospho-Asp-tRNA(Asn) or phospho-Glu-tRNA(Gln).</text>
</comment>
<evidence type="ECO:0000256" key="5">
    <source>
        <dbReference type="ARBA" id="ARBA00022741"/>
    </source>
</evidence>
<comment type="similarity">
    <text evidence="1 11">Belongs to the GatB/GatE family. GatB subfamily.</text>
</comment>
<dbReference type="InterPro" id="IPR017959">
    <property type="entry name" value="Asn/Gln-tRNA_amidoTrfase_suB/E"/>
</dbReference>
<dbReference type="NCBIfam" id="NF004015">
    <property type="entry name" value="PRK05477.1-5"/>
    <property type="match status" value="1"/>
</dbReference>
<evidence type="ECO:0000256" key="2">
    <source>
        <dbReference type="ARBA" id="ARBA00011123"/>
    </source>
</evidence>
<gene>
    <name evidence="11 13" type="primary">gatB</name>
    <name evidence="13" type="ORF">sL5_01960</name>
</gene>
<dbReference type="NCBIfam" id="NF004012">
    <property type="entry name" value="PRK05477.1-2"/>
    <property type="match status" value="1"/>
</dbReference>
<dbReference type="AlphaFoldDB" id="A0A8J3HPA9"/>
<dbReference type="FunFam" id="1.10.150.380:FF:000001">
    <property type="entry name" value="Aspartyl/glutamyl-tRNA(Asn/Gln) amidotransferase subunit B"/>
    <property type="match status" value="1"/>
</dbReference>